<evidence type="ECO:0000313" key="1">
    <source>
        <dbReference type="EMBL" id="KAG4306261.1"/>
    </source>
</evidence>
<comment type="caution">
    <text evidence="1">The sequence shown here is derived from an EMBL/GenBank/DDBJ whole genome shotgun (WGS) entry which is preliminary data.</text>
</comment>
<dbReference type="EMBL" id="JABTEG010000001">
    <property type="protein sequence ID" value="KAG4306261.1"/>
    <property type="molecule type" value="Genomic_DNA"/>
</dbReference>
<evidence type="ECO:0000313" key="2">
    <source>
        <dbReference type="Proteomes" id="UP000768646"/>
    </source>
</evidence>
<dbReference type="Proteomes" id="UP000768646">
    <property type="component" value="Unassembled WGS sequence"/>
</dbReference>
<accession>A0ACB7CF17</accession>
<gene>
    <name evidence="1" type="ORF">PORY_000249</name>
</gene>
<keyword evidence="2" id="KW-1185">Reference proteome</keyword>
<protein>
    <submittedName>
        <fullName evidence="1">Uncharacterized protein</fullName>
    </submittedName>
</protein>
<name>A0ACB7CF17_9ASCO</name>
<organism evidence="1 2">
    <name type="scientific">Pneumocystis oryctolagi</name>
    <dbReference type="NCBI Taxonomy" id="42067"/>
    <lineage>
        <taxon>Eukaryota</taxon>
        <taxon>Fungi</taxon>
        <taxon>Dikarya</taxon>
        <taxon>Ascomycota</taxon>
        <taxon>Taphrinomycotina</taxon>
        <taxon>Pneumocystomycetes</taxon>
        <taxon>Pneumocystaceae</taxon>
        <taxon>Pneumocystis</taxon>
    </lineage>
</organism>
<sequence>MTASIKALSEQTGASLSSYQVIIDLSSVVKELLENALDAESTVVGKEKKILLRNRREGITCLFAEVHFKNYGMESVEVSDNGHGILAEDIEQLAQQHATSKIRAFEDLNELSSYGFRGEALHSLCRLSHVQIITATKEQAPCATHVIYDQEANITSKHVVSSHKGTIVRVEQLFHLLPVRRKEFERNYKRDFQKTLSMIQSYAIITTGVKFLVTNRLPNKSKVTYFSTYGNTSVKENIANLMGTQLLPTLMDANFDISVLDLYKINVSGFVTNPAYSEKCTNTRKQYIYVNSHPYTLPQITKAIGDVYKIYNIIQYPFIVLNFIMPSHSYDINVSVDKKTIFLHYEKEIVCGLKASFNTLFQNSLEKIDRNTIFLDQNSSCKNSNKCLEKPLNDTLTSVKNDVFDLKTINTKDIQNVQEKTNINKVCSENIVPLVENRSANNCEEKQNSSKKNVDKSSHVEDFFPEDTNQCCDTNDKRNISISLKRKRLSTSSKEISNNSILNFDNEAKLSVERDAMDNVNEENDKEERTDDSSNHKKNESDLLKKEKYSSKNLTKNTTETPENANIKYLYEYEYGKLSTSIVTSKEEIKKKFSLNFLNKKSHMNIESLDTSDISQEQSENQLSSVLSKKDFFSMKIIGQFNLGFIITSLPSHEKESELELFIIDQHASDEKYNFEKLMLNTVIESQPLVNPYQLNLTAMNEIIVMEHIDILEKNGFKIELDHSKKHGERCKLLSLPQKKGVTFGIEDLEEMILKLQENPQKDIQCSKIKNIYASRACRSSVMIGDALTPNAMSNIVKHMGEMDNPWNCPHGRPTIRMIGKISKI</sequence>
<reference evidence="1 2" key="1">
    <citation type="journal article" date="2021" name="Commun. Biol.">
        <title>Genomic insights into the host specific adaptation of the Pneumocystis genus.</title>
        <authorList>
            <person name="Cisse O.H."/>
            <person name="Ma L."/>
            <person name="Dekker J.P."/>
            <person name="Khil P.P."/>
            <person name="Youn J.-H."/>
            <person name="Brenchley J.M."/>
            <person name="Blair R."/>
            <person name="Pahar B."/>
            <person name="Chabe M."/>
            <person name="Van Rompay K.K.A."/>
            <person name="Keesler R."/>
            <person name="Sukura A."/>
            <person name="Hirsch V."/>
            <person name="Kutty G."/>
            <person name="Liu Y."/>
            <person name="Peng L."/>
            <person name="Chen J."/>
            <person name="Song J."/>
            <person name="Weissenbacher-Lang C."/>
            <person name="Xu J."/>
            <person name="Upham N.S."/>
            <person name="Stajich J.E."/>
            <person name="Cuomo C.A."/>
            <person name="Cushion M.T."/>
            <person name="Kovacs J.A."/>
        </authorList>
    </citation>
    <scope>NUCLEOTIDE SEQUENCE [LARGE SCALE GENOMIC DNA]</scope>
    <source>
        <strain evidence="1 2">RABM</strain>
    </source>
</reference>
<proteinExistence type="predicted"/>